<feature type="non-terminal residue" evidence="2">
    <location>
        <position position="1"/>
    </location>
</feature>
<accession>A0ABR1BEP7</accession>
<evidence type="ECO:0000256" key="1">
    <source>
        <dbReference type="SAM" id="MobiDB-lite"/>
    </source>
</evidence>
<sequence>KRFKMEVPSAEKKGHETQEDHKQRADNASGLRRTQVVLNLTEGKIFGAAVCPLKMRNYLAKKNLLRLHLTIAN</sequence>
<proteinExistence type="predicted"/>
<gene>
    <name evidence="2" type="ORF">RUM44_012078</name>
</gene>
<reference evidence="2 3" key="1">
    <citation type="submission" date="2023-09" db="EMBL/GenBank/DDBJ databases">
        <title>Genomes of two closely related lineages of the louse Polyplax serrata with different host specificities.</title>
        <authorList>
            <person name="Martinu J."/>
            <person name="Tarabai H."/>
            <person name="Stefka J."/>
            <person name="Hypsa V."/>
        </authorList>
    </citation>
    <scope>NUCLEOTIDE SEQUENCE [LARGE SCALE GENOMIC DNA]</scope>
    <source>
        <strain evidence="2">98ZLc_SE</strain>
    </source>
</reference>
<evidence type="ECO:0000313" key="2">
    <source>
        <dbReference type="EMBL" id="KAK6640385.1"/>
    </source>
</evidence>
<evidence type="ECO:0000313" key="3">
    <source>
        <dbReference type="Proteomes" id="UP001359485"/>
    </source>
</evidence>
<organism evidence="2 3">
    <name type="scientific">Polyplax serrata</name>
    <name type="common">Common mouse louse</name>
    <dbReference type="NCBI Taxonomy" id="468196"/>
    <lineage>
        <taxon>Eukaryota</taxon>
        <taxon>Metazoa</taxon>
        <taxon>Ecdysozoa</taxon>
        <taxon>Arthropoda</taxon>
        <taxon>Hexapoda</taxon>
        <taxon>Insecta</taxon>
        <taxon>Pterygota</taxon>
        <taxon>Neoptera</taxon>
        <taxon>Paraneoptera</taxon>
        <taxon>Psocodea</taxon>
        <taxon>Troctomorpha</taxon>
        <taxon>Phthiraptera</taxon>
        <taxon>Anoplura</taxon>
        <taxon>Polyplacidae</taxon>
        <taxon>Polyplax</taxon>
    </lineage>
</organism>
<feature type="compositionally biased region" description="Basic and acidic residues" evidence="1">
    <location>
        <begin position="9"/>
        <end position="25"/>
    </location>
</feature>
<name>A0ABR1BEP7_POLSC</name>
<comment type="caution">
    <text evidence="2">The sequence shown here is derived from an EMBL/GenBank/DDBJ whole genome shotgun (WGS) entry which is preliminary data.</text>
</comment>
<feature type="region of interest" description="Disordered" evidence="1">
    <location>
        <begin position="1"/>
        <end position="30"/>
    </location>
</feature>
<protein>
    <submittedName>
        <fullName evidence="2">Uncharacterized protein</fullName>
    </submittedName>
</protein>
<dbReference type="Proteomes" id="UP001359485">
    <property type="component" value="Unassembled WGS sequence"/>
</dbReference>
<keyword evidence="3" id="KW-1185">Reference proteome</keyword>
<dbReference type="EMBL" id="JAWJWF010000001">
    <property type="protein sequence ID" value="KAK6640385.1"/>
    <property type="molecule type" value="Genomic_DNA"/>
</dbReference>